<keyword evidence="6" id="KW-0046">Antibiotic resistance</keyword>
<feature type="transmembrane region" description="Helical" evidence="6">
    <location>
        <begin position="219"/>
        <end position="239"/>
    </location>
</feature>
<gene>
    <name evidence="6" type="primary">mprF</name>
    <name evidence="7" type="ORF">SAMN04490355_100332</name>
</gene>
<proteinExistence type="inferred from homology"/>
<evidence type="ECO:0000313" key="8">
    <source>
        <dbReference type="Proteomes" id="UP000199520"/>
    </source>
</evidence>
<accession>A0A1I4H836</accession>
<evidence type="ECO:0000256" key="1">
    <source>
        <dbReference type="ARBA" id="ARBA00004651"/>
    </source>
</evidence>
<name>A0A1I4H836_9FIRM</name>
<dbReference type="GO" id="GO:0005886">
    <property type="term" value="C:plasma membrane"/>
    <property type="evidence" value="ECO:0007669"/>
    <property type="project" value="UniProtKB-SubCell"/>
</dbReference>
<keyword evidence="2" id="KW-1003">Cell membrane</keyword>
<evidence type="ECO:0000256" key="4">
    <source>
        <dbReference type="ARBA" id="ARBA00022989"/>
    </source>
</evidence>
<reference evidence="8" key="1">
    <citation type="submission" date="2016-10" db="EMBL/GenBank/DDBJ databases">
        <authorList>
            <person name="Varghese N."/>
            <person name="Submissions S."/>
        </authorList>
    </citation>
    <scope>NUCLEOTIDE SEQUENCE [LARGE SCALE GENOMIC DNA]</scope>
    <source>
        <strain evidence="8">DSM 13327</strain>
    </source>
</reference>
<dbReference type="EMBL" id="FOTS01000003">
    <property type="protein sequence ID" value="SFL38449.1"/>
    <property type="molecule type" value="Genomic_DNA"/>
</dbReference>
<sequence>MIKFYQRLILLLLFVGGISSIVIYFTVDIHTLRHLNSFQPWSLALAFVFLIIGLYFDGIRLMHLVSISGEKIRLIEAVHVVFGNYFLALLTPGAAGGAVAQVMFLRKAGVPTGKATVLIVVRTLLSIIFLVLCLPVIFYYDPGIMPGLSDDTLTIVFASLIAIILGLIWLFRTSLPYYWLVTLTKKFSHCNRRRIFLLYRDVRGAVFMLSSSPLSMARVFIESAISLLALYSVVPILFMGMGMDIAIYIPQIMGRMILLNILLYFAPTPGGSGIAEGGFVLLFSSFLPSGTVGIVAVAWRIIVEYLPFVIGLYFTIRVFGHKFLANHIK</sequence>
<keyword evidence="6" id="KW-0808">Transferase</keyword>
<feature type="transmembrane region" description="Helical" evidence="6">
    <location>
        <begin position="38"/>
        <end position="56"/>
    </location>
</feature>
<feature type="transmembrane region" description="Helical" evidence="6">
    <location>
        <begin position="152"/>
        <end position="171"/>
    </location>
</feature>
<evidence type="ECO:0000313" key="7">
    <source>
        <dbReference type="EMBL" id="SFL38449.1"/>
    </source>
</evidence>
<comment type="function">
    <text evidence="6">Catalyzes the transfer of a lysyl group from L-lysyl-tRNA(Lys) to membrane-bound phosphatidylglycerol (PG), which produces lysylphosphatidylglycerol (LPG), a major component of the bacterial membrane with a positive net charge. LPG synthesis contributes to bacterial virulence as it is involved in the resistance mechanism against cationic antimicrobial peptides (CAMP) produces by the host's immune system (defensins, cathelicidins) and by the competing microorganisms.</text>
</comment>
<comment type="similarity">
    <text evidence="6">Belongs to the LPG synthase family.</text>
</comment>
<dbReference type="GO" id="GO:0006629">
    <property type="term" value="P:lipid metabolic process"/>
    <property type="evidence" value="ECO:0007669"/>
    <property type="project" value="UniProtKB-KW"/>
</dbReference>
<dbReference type="GO" id="GO:0046677">
    <property type="term" value="P:response to antibiotic"/>
    <property type="evidence" value="ECO:0007669"/>
    <property type="project" value="UniProtKB-KW"/>
</dbReference>
<dbReference type="PANTHER" id="PTHR37693">
    <property type="entry name" value="PHOSPHATIDYLGLYCEROL LYSYLTRANSFERASE"/>
    <property type="match status" value="1"/>
</dbReference>
<dbReference type="NCBIfam" id="TIGR00374">
    <property type="entry name" value="flippase-like domain"/>
    <property type="match status" value="1"/>
</dbReference>
<dbReference type="OrthoDB" id="9810654at2"/>
<dbReference type="GO" id="GO:0050071">
    <property type="term" value="F:phosphatidylglycerol lysyltransferase activity"/>
    <property type="evidence" value="ECO:0007669"/>
    <property type="project" value="UniProtKB-EC"/>
</dbReference>
<comment type="subcellular location">
    <subcellularLocation>
        <location evidence="1 6">Cell membrane</location>
        <topology evidence="1 6">Multi-pass membrane protein</topology>
    </subcellularLocation>
</comment>
<keyword evidence="5 6" id="KW-0472">Membrane</keyword>
<feature type="transmembrane region" description="Helical" evidence="6">
    <location>
        <begin position="85"/>
        <end position="105"/>
    </location>
</feature>
<evidence type="ECO:0000256" key="2">
    <source>
        <dbReference type="ARBA" id="ARBA00022475"/>
    </source>
</evidence>
<keyword evidence="4 6" id="KW-1133">Transmembrane helix</keyword>
<feature type="transmembrane region" description="Helical" evidence="6">
    <location>
        <begin position="305"/>
        <end position="325"/>
    </location>
</feature>
<organism evidence="7 8">
    <name type="scientific">Pelosinus propionicus DSM 13327</name>
    <dbReference type="NCBI Taxonomy" id="1123291"/>
    <lineage>
        <taxon>Bacteria</taxon>
        <taxon>Bacillati</taxon>
        <taxon>Bacillota</taxon>
        <taxon>Negativicutes</taxon>
        <taxon>Selenomonadales</taxon>
        <taxon>Sporomusaceae</taxon>
        <taxon>Pelosinus</taxon>
    </lineage>
</organism>
<protein>
    <recommendedName>
        <fullName evidence="6">Phosphatidylglycerol lysyltransferase</fullName>
        <ecNumber evidence="6">2.3.2.3</ecNumber>
    </recommendedName>
    <alternativeName>
        <fullName evidence="6">Lysylphosphatidylglycerol synthase</fullName>
    </alternativeName>
</protein>
<dbReference type="RefSeq" id="WP_090932434.1">
    <property type="nucleotide sequence ID" value="NZ_FOTS01000003.1"/>
</dbReference>
<dbReference type="Pfam" id="PF03706">
    <property type="entry name" value="LPG_synthase_TM"/>
    <property type="match status" value="1"/>
</dbReference>
<keyword evidence="8" id="KW-1185">Reference proteome</keyword>
<keyword evidence="6" id="KW-0443">Lipid metabolism</keyword>
<dbReference type="AlphaFoldDB" id="A0A1I4H836"/>
<dbReference type="STRING" id="1123291.SAMN04490355_100332"/>
<feature type="transmembrane region" description="Helical" evidence="6">
    <location>
        <begin position="6"/>
        <end position="26"/>
    </location>
</feature>
<dbReference type="Proteomes" id="UP000199520">
    <property type="component" value="Unassembled WGS sequence"/>
</dbReference>
<dbReference type="InterPro" id="IPR022791">
    <property type="entry name" value="L-PG_synthase/AglD"/>
</dbReference>
<evidence type="ECO:0000256" key="6">
    <source>
        <dbReference type="RuleBase" id="RU363042"/>
    </source>
</evidence>
<evidence type="ECO:0000256" key="3">
    <source>
        <dbReference type="ARBA" id="ARBA00022692"/>
    </source>
</evidence>
<dbReference type="EC" id="2.3.2.3" evidence="6"/>
<feature type="transmembrane region" description="Helical" evidence="6">
    <location>
        <begin position="117"/>
        <end position="140"/>
    </location>
</feature>
<evidence type="ECO:0000256" key="5">
    <source>
        <dbReference type="ARBA" id="ARBA00023136"/>
    </source>
</evidence>
<dbReference type="PANTHER" id="PTHR37693:SF1">
    <property type="entry name" value="INTEGRAL MEMBRANE PROTEIN"/>
    <property type="match status" value="1"/>
</dbReference>
<keyword evidence="3 6" id="KW-0812">Transmembrane</keyword>
<comment type="catalytic activity">
    <reaction evidence="6">
        <text>L-lysyl-tRNA(Lys) + a 1,2-diacyl-sn-glycero-3-phospho-(1'-sn-glycerol) = a 1,2-diacyl-sn-glycero-3-phospho-1'-(3'-O-L-lysyl)-sn-glycerol + tRNA(Lys)</text>
        <dbReference type="Rhea" id="RHEA:10668"/>
        <dbReference type="Rhea" id="RHEA-COMP:9696"/>
        <dbReference type="Rhea" id="RHEA-COMP:9697"/>
        <dbReference type="ChEBI" id="CHEBI:64716"/>
        <dbReference type="ChEBI" id="CHEBI:75792"/>
        <dbReference type="ChEBI" id="CHEBI:78442"/>
        <dbReference type="ChEBI" id="CHEBI:78529"/>
        <dbReference type="EC" id="2.3.2.3"/>
    </reaction>
</comment>